<evidence type="ECO:0000259" key="2">
    <source>
        <dbReference type="Pfam" id="PF23951"/>
    </source>
</evidence>
<dbReference type="Pfam" id="PF23951">
    <property type="entry name" value="DUF7282"/>
    <property type="match status" value="1"/>
</dbReference>
<dbReference type="Proteomes" id="UP000177349">
    <property type="component" value="Unassembled WGS sequence"/>
</dbReference>
<evidence type="ECO:0000256" key="1">
    <source>
        <dbReference type="SAM" id="Phobius"/>
    </source>
</evidence>
<comment type="caution">
    <text evidence="3">The sequence shown here is derived from an EMBL/GenBank/DDBJ whole genome shotgun (WGS) entry which is preliminary data.</text>
</comment>
<dbReference type="InterPro" id="IPR055706">
    <property type="entry name" value="Slg1/2_DUF7282"/>
</dbReference>
<dbReference type="EMBL" id="MHKN01000050">
    <property type="protein sequence ID" value="OGY91044.1"/>
    <property type="molecule type" value="Genomic_DNA"/>
</dbReference>
<protein>
    <recommendedName>
        <fullName evidence="2">DUF7282 domain-containing protein</fullName>
    </recommendedName>
</protein>
<keyword evidence="1" id="KW-0472">Membrane</keyword>
<evidence type="ECO:0000313" key="4">
    <source>
        <dbReference type="Proteomes" id="UP000177349"/>
    </source>
</evidence>
<keyword evidence="1" id="KW-1133">Transmembrane helix</keyword>
<sequence>MRPKVIISVVLLLVIVGFALYFFGSEPIPEETAQDVSEKAVEAPHPSGPLQKVQEGDFSLEIASRQEGTLVLIERAVFAEPGFVVLRDELFGEPGVIVGMSGLLPAGETRGVVIESLRATPGESTFFATLYVDDGDGRFKQLEDSQLVDADENPITATFTMQNASGIQQDVSSQ</sequence>
<accession>A0A1G2BPK3</accession>
<reference evidence="3 4" key="1">
    <citation type="journal article" date="2016" name="Nat. Commun.">
        <title>Thousands of microbial genomes shed light on interconnected biogeochemical processes in an aquifer system.</title>
        <authorList>
            <person name="Anantharaman K."/>
            <person name="Brown C.T."/>
            <person name="Hug L.A."/>
            <person name="Sharon I."/>
            <person name="Castelle C.J."/>
            <person name="Probst A.J."/>
            <person name="Thomas B.C."/>
            <person name="Singh A."/>
            <person name="Wilkins M.J."/>
            <person name="Karaoz U."/>
            <person name="Brodie E.L."/>
            <person name="Williams K.H."/>
            <person name="Hubbard S.S."/>
            <person name="Banfield J.F."/>
        </authorList>
    </citation>
    <scope>NUCLEOTIDE SEQUENCE [LARGE SCALE GENOMIC DNA]</scope>
</reference>
<gene>
    <name evidence="3" type="ORF">A3B31_03190</name>
</gene>
<keyword evidence="1" id="KW-0812">Transmembrane</keyword>
<feature type="domain" description="DUF7282" evidence="2">
    <location>
        <begin position="64"/>
        <end position="159"/>
    </location>
</feature>
<feature type="transmembrane region" description="Helical" evidence="1">
    <location>
        <begin position="5"/>
        <end position="24"/>
    </location>
</feature>
<proteinExistence type="predicted"/>
<evidence type="ECO:0000313" key="3">
    <source>
        <dbReference type="EMBL" id="OGY91044.1"/>
    </source>
</evidence>
<name>A0A1G2BPK3_9BACT</name>
<organism evidence="3 4">
    <name type="scientific">Candidatus Komeilibacteria bacterium RIFCSPLOWO2_01_FULL_53_11</name>
    <dbReference type="NCBI Taxonomy" id="1798552"/>
    <lineage>
        <taxon>Bacteria</taxon>
        <taxon>Candidatus Komeiliibacteriota</taxon>
    </lineage>
</organism>
<dbReference type="AlphaFoldDB" id="A0A1G2BPK3"/>